<dbReference type="Pfam" id="PF13545">
    <property type="entry name" value="HTH_Crp_2"/>
    <property type="match status" value="1"/>
</dbReference>
<dbReference type="InterPro" id="IPR000595">
    <property type="entry name" value="cNMP-bd_dom"/>
</dbReference>
<dbReference type="SMART" id="SM00419">
    <property type="entry name" value="HTH_CRP"/>
    <property type="match status" value="1"/>
</dbReference>
<dbReference type="GO" id="GO:0003700">
    <property type="term" value="F:DNA-binding transcription factor activity"/>
    <property type="evidence" value="ECO:0007669"/>
    <property type="project" value="TreeGrafter"/>
</dbReference>
<keyword evidence="1" id="KW-0805">Transcription regulation</keyword>
<dbReference type="EMBL" id="LAZR01000899">
    <property type="protein sequence ID" value="KKN55112.1"/>
    <property type="molecule type" value="Genomic_DNA"/>
</dbReference>
<evidence type="ECO:0000313" key="6">
    <source>
        <dbReference type="EMBL" id="KKN55112.1"/>
    </source>
</evidence>
<dbReference type="InterPro" id="IPR018490">
    <property type="entry name" value="cNMP-bd_dom_sf"/>
</dbReference>
<keyword evidence="2" id="KW-0238">DNA-binding</keyword>
<comment type="caution">
    <text evidence="6">The sequence shown here is derived from an EMBL/GenBank/DDBJ whole genome shotgun (WGS) entry which is preliminary data.</text>
</comment>
<evidence type="ECO:0000256" key="1">
    <source>
        <dbReference type="ARBA" id="ARBA00023015"/>
    </source>
</evidence>
<dbReference type="GO" id="GO:0003677">
    <property type="term" value="F:DNA binding"/>
    <property type="evidence" value="ECO:0007669"/>
    <property type="project" value="UniProtKB-KW"/>
</dbReference>
<dbReference type="SUPFAM" id="SSF46785">
    <property type="entry name" value="Winged helix' DNA-binding domain"/>
    <property type="match status" value="1"/>
</dbReference>
<dbReference type="InterPro" id="IPR012318">
    <property type="entry name" value="HTH_CRP"/>
</dbReference>
<dbReference type="PANTHER" id="PTHR24567:SF74">
    <property type="entry name" value="HTH-TYPE TRANSCRIPTIONAL REGULATOR ARCR"/>
    <property type="match status" value="1"/>
</dbReference>
<dbReference type="GO" id="GO:0005829">
    <property type="term" value="C:cytosol"/>
    <property type="evidence" value="ECO:0007669"/>
    <property type="project" value="TreeGrafter"/>
</dbReference>
<dbReference type="PANTHER" id="PTHR24567">
    <property type="entry name" value="CRP FAMILY TRANSCRIPTIONAL REGULATORY PROTEIN"/>
    <property type="match status" value="1"/>
</dbReference>
<evidence type="ECO:0000259" key="4">
    <source>
        <dbReference type="PROSITE" id="PS50042"/>
    </source>
</evidence>
<accession>A0A0F9RYU9</accession>
<dbReference type="PROSITE" id="PS51063">
    <property type="entry name" value="HTH_CRP_2"/>
    <property type="match status" value="1"/>
</dbReference>
<dbReference type="SUPFAM" id="SSF51206">
    <property type="entry name" value="cAMP-binding domain-like"/>
    <property type="match status" value="1"/>
</dbReference>
<dbReference type="AlphaFoldDB" id="A0A0F9RYU9"/>
<dbReference type="Gene3D" id="2.60.120.10">
    <property type="entry name" value="Jelly Rolls"/>
    <property type="match status" value="1"/>
</dbReference>
<name>A0A0F9RYU9_9ZZZZ</name>
<keyword evidence="3" id="KW-0804">Transcription</keyword>
<dbReference type="InterPro" id="IPR036390">
    <property type="entry name" value="WH_DNA-bd_sf"/>
</dbReference>
<evidence type="ECO:0008006" key="7">
    <source>
        <dbReference type="Google" id="ProtNLM"/>
    </source>
</evidence>
<evidence type="ECO:0000256" key="3">
    <source>
        <dbReference type="ARBA" id="ARBA00023163"/>
    </source>
</evidence>
<dbReference type="PROSITE" id="PS50042">
    <property type="entry name" value="CNMP_BINDING_3"/>
    <property type="match status" value="1"/>
</dbReference>
<proteinExistence type="predicted"/>
<evidence type="ECO:0000259" key="5">
    <source>
        <dbReference type="PROSITE" id="PS51063"/>
    </source>
</evidence>
<sequence length="214" mass="23207">MENLPDQTSPFVSLSLRPGEVLYHQGQTENHIYVIESGHLKLEHLNTTGAASISAVLGAGEILGPGLGETARATQTVAAKGSTRVQRHTAAAFRAQLISDHGLMVRVIEMLARRQEITERRLYALMTLGVRGRIAVVLRDLIGQAGGHCVHGHEVDVPLTQQELAELVGASRPVVSSELNELRREGLLDYTRGHICIINLKALSAFSQNVLPNC</sequence>
<dbReference type="CDD" id="cd00038">
    <property type="entry name" value="CAP_ED"/>
    <property type="match status" value="1"/>
</dbReference>
<feature type="domain" description="HTH crp-type" evidence="5">
    <location>
        <begin position="128"/>
        <end position="201"/>
    </location>
</feature>
<organism evidence="6">
    <name type="scientific">marine sediment metagenome</name>
    <dbReference type="NCBI Taxonomy" id="412755"/>
    <lineage>
        <taxon>unclassified sequences</taxon>
        <taxon>metagenomes</taxon>
        <taxon>ecological metagenomes</taxon>
    </lineage>
</organism>
<feature type="domain" description="Cyclic nucleotide-binding" evidence="4">
    <location>
        <begin position="1"/>
        <end position="64"/>
    </location>
</feature>
<gene>
    <name evidence="6" type="ORF">LCGC14_0585460</name>
</gene>
<dbReference type="InterPro" id="IPR014710">
    <property type="entry name" value="RmlC-like_jellyroll"/>
</dbReference>
<reference evidence="6" key="1">
    <citation type="journal article" date="2015" name="Nature">
        <title>Complex archaea that bridge the gap between prokaryotes and eukaryotes.</title>
        <authorList>
            <person name="Spang A."/>
            <person name="Saw J.H."/>
            <person name="Jorgensen S.L."/>
            <person name="Zaremba-Niedzwiedzka K."/>
            <person name="Martijn J."/>
            <person name="Lind A.E."/>
            <person name="van Eijk R."/>
            <person name="Schleper C."/>
            <person name="Guy L."/>
            <person name="Ettema T.J."/>
        </authorList>
    </citation>
    <scope>NUCLEOTIDE SEQUENCE</scope>
</reference>
<dbReference type="InterPro" id="IPR050397">
    <property type="entry name" value="Env_Response_Regulators"/>
</dbReference>
<protein>
    <recommendedName>
        <fullName evidence="7">HTH crp-type domain-containing protein</fullName>
    </recommendedName>
</protein>
<evidence type="ECO:0000256" key="2">
    <source>
        <dbReference type="ARBA" id="ARBA00023125"/>
    </source>
</evidence>
<dbReference type="Pfam" id="PF00027">
    <property type="entry name" value="cNMP_binding"/>
    <property type="match status" value="1"/>
</dbReference>